<dbReference type="Pfam" id="PF14542">
    <property type="entry name" value="Acetyltransf_CG"/>
    <property type="match status" value="1"/>
</dbReference>
<reference evidence="2" key="1">
    <citation type="submission" date="2024-10" db="EMBL/GenBank/DDBJ databases">
        <authorList>
            <person name="Lesea H.P."/>
            <person name="Kuehl J.V."/>
            <person name="Chandonia J.-M."/>
        </authorList>
    </citation>
    <scope>NUCLEOTIDE SEQUENCE</scope>
    <source>
        <strain evidence="2">FW102-FHT14D07</strain>
    </source>
</reference>
<accession>A0AB74UXS2</accession>
<name>A0AB74UXS2_9GAMM</name>
<protein>
    <submittedName>
        <fullName evidence="2">GNAT family N-acetyltransferase</fullName>
        <ecNumber evidence="2">2.3.1.-</ecNumber>
    </submittedName>
</protein>
<keyword evidence="2" id="KW-0808">Transferase</keyword>
<keyword evidence="2" id="KW-0012">Acyltransferase</keyword>
<dbReference type="InterPro" id="IPR045057">
    <property type="entry name" value="Gcn5-rel_NAT"/>
</dbReference>
<dbReference type="RefSeq" id="WP_395119258.1">
    <property type="nucleotide sequence ID" value="NZ_CP170721.1"/>
</dbReference>
<feature type="domain" description="N-acetyltransferase" evidence="1">
    <location>
        <begin position="6"/>
        <end position="91"/>
    </location>
</feature>
<dbReference type="EMBL" id="CP170721">
    <property type="protein sequence ID" value="XIA19453.1"/>
    <property type="molecule type" value="Genomic_DNA"/>
</dbReference>
<dbReference type="InterPro" id="IPR016181">
    <property type="entry name" value="Acyl_CoA_acyltransferase"/>
</dbReference>
<dbReference type="Gene3D" id="3.40.630.30">
    <property type="match status" value="1"/>
</dbReference>
<dbReference type="AlphaFoldDB" id="A0AB74UXS2"/>
<proteinExistence type="predicted"/>
<dbReference type="CDD" id="cd04301">
    <property type="entry name" value="NAT_SF"/>
    <property type="match status" value="1"/>
</dbReference>
<evidence type="ECO:0000313" key="2">
    <source>
        <dbReference type="EMBL" id="XIA19453.1"/>
    </source>
</evidence>
<gene>
    <name evidence="2" type="ORF">ACFYG5_04720</name>
</gene>
<sequence length="91" mass="9816">MPLSIQHDRKAHRFHTEVDGAHCVLDYSLAGTVMTITHTGVPPEVGGRGIASALVQAAMEAARAEGWQVVPACSYAAAWVQRHPEYHDLLG</sequence>
<dbReference type="EC" id="2.3.1.-" evidence="2"/>
<dbReference type="PANTHER" id="PTHR31435:SF9">
    <property type="entry name" value="PROTEIN NATD1"/>
    <property type="match status" value="1"/>
</dbReference>
<organism evidence="2">
    <name type="scientific">Rhodanobacter sp. FW102-FHT14D07</name>
    <dbReference type="NCBI Taxonomy" id="3351462"/>
    <lineage>
        <taxon>Bacteria</taxon>
        <taxon>Pseudomonadati</taxon>
        <taxon>Pseudomonadota</taxon>
        <taxon>Gammaproteobacteria</taxon>
        <taxon>Lysobacterales</taxon>
        <taxon>Rhodanobacteraceae</taxon>
        <taxon>Rhodanobacter</taxon>
    </lineage>
</organism>
<dbReference type="GO" id="GO:0016746">
    <property type="term" value="F:acyltransferase activity"/>
    <property type="evidence" value="ECO:0007669"/>
    <property type="project" value="UniProtKB-KW"/>
</dbReference>
<dbReference type="PANTHER" id="PTHR31435">
    <property type="entry name" value="PROTEIN NATD1"/>
    <property type="match status" value="1"/>
</dbReference>
<dbReference type="SUPFAM" id="SSF55729">
    <property type="entry name" value="Acyl-CoA N-acyltransferases (Nat)"/>
    <property type="match status" value="1"/>
</dbReference>
<evidence type="ECO:0000259" key="1">
    <source>
        <dbReference type="PROSITE" id="PS51729"/>
    </source>
</evidence>
<dbReference type="PROSITE" id="PS51729">
    <property type="entry name" value="GNAT_YJDJ"/>
    <property type="match status" value="1"/>
</dbReference>
<dbReference type="InterPro" id="IPR031165">
    <property type="entry name" value="GNAT_YJDJ"/>
</dbReference>